<evidence type="ECO:0000256" key="10">
    <source>
        <dbReference type="ARBA" id="ARBA00022989"/>
    </source>
</evidence>
<evidence type="ECO:0000256" key="17">
    <source>
        <dbReference type="PIRSR" id="PIRSR600829-3"/>
    </source>
</evidence>
<protein>
    <submittedName>
        <fullName evidence="20">Diacylglycerol kinase</fullName>
    </submittedName>
</protein>
<keyword evidence="18" id="KW-0460">Magnesium</keyword>
<accession>A0A9D1L3Y0</accession>
<dbReference type="Proteomes" id="UP000824087">
    <property type="component" value="Unassembled WGS sequence"/>
</dbReference>
<evidence type="ECO:0000256" key="13">
    <source>
        <dbReference type="ARBA" id="ARBA00023209"/>
    </source>
</evidence>
<feature type="binding site" evidence="17">
    <location>
        <begin position="101"/>
        <end position="102"/>
    </location>
    <ligand>
        <name>ATP</name>
        <dbReference type="ChEBI" id="CHEBI:30616"/>
    </ligand>
</feature>
<gene>
    <name evidence="20" type="ORF">IAD49_05710</name>
</gene>
<reference evidence="20" key="1">
    <citation type="submission" date="2020-10" db="EMBL/GenBank/DDBJ databases">
        <authorList>
            <person name="Gilroy R."/>
        </authorList>
    </citation>
    <scope>NUCLEOTIDE SEQUENCE</scope>
    <source>
        <strain evidence="20">CHK197-8231</strain>
    </source>
</reference>
<dbReference type="GO" id="GO:0046872">
    <property type="term" value="F:metal ion binding"/>
    <property type="evidence" value="ECO:0007669"/>
    <property type="project" value="UniProtKB-KW"/>
</dbReference>
<dbReference type="InterPro" id="IPR036945">
    <property type="entry name" value="DAGK_sf"/>
</dbReference>
<evidence type="ECO:0000256" key="6">
    <source>
        <dbReference type="ARBA" id="ARBA00022692"/>
    </source>
</evidence>
<feature type="transmembrane region" description="Helical" evidence="19">
    <location>
        <begin position="62"/>
        <end position="86"/>
    </location>
</feature>
<evidence type="ECO:0000313" key="20">
    <source>
        <dbReference type="EMBL" id="HIU23061.1"/>
    </source>
</evidence>
<dbReference type="GO" id="GO:0008654">
    <property type="term" value="P:phospholipid biosynthetic process"/>
    <property type="evidence" value="ECO:0007669"/>
    <property type="project" value="UniProtKB-KW"/>
</dbReference>
<keyword evidence="5" id="KW-0808">Transferase</keyword>
<keyword evidence="10 19" id="KW-1133">Transmembrane helix</keyword>
<feature type="binding site" evidence="16">
    <location>
        <position position="105"/>
    </location>
    <ligand>
        <name>substrate</name>
    </ligand>
</feature>
<evidence type="ECO:0000256" key="8">
    <source>
        <dbReference type="ARBA" id="ARBA00022777"/>
    </source>
</evidence>
<proteinExistence type="inferred from homology"/>
<keyword evidence="6 19" id="KW-0812">Transmembrane</keyword>
<dbReference type="Pfam" id="PF01219">
    <property type="entry name" value="DAGK_prokar"/>
    <property type="match status" value="1"/>
</dbReference>
<keyword evidence="18" id="KW-0479">Metal-binding</keyword>
<dbReference type="EMBL" id="DVML01000033">
    <property type="protein sequence ID" value="HIU23061.1"/>
    <property type="molecule type" value="Genomic_DNA"/>
</dbReference>
<evidence type="ECO:0000256" key="15">
    <source>
        <dbReference type="PIRSR" id="PIRSR600829-1"/>
    </source>
</evidence>
<feature type="binding site" evidence="16">
    <location>
        <position position="16"/>
    </location>
    <ligand>
        <name>substrate</name>
    </ligand>
</feature>
<evidence type="ECO:0000256" key="11">
    <source>
        <dbReference type="ARBA" id="ARBA00023098"/>
    </source>
</evidence>
<keyword evidence="14" id="KW-1208">Phospholipid metabolism</keyword>
<feature type="binding site" evidence="18">
    <location>
        <position position="35"/>
    </location>
    <ligand>
        <name>a divalent metal cation</name>
        <dbReference type="ChEBI" id="CHEBI:60240"/>
    </ligand>
</feature>
<comment type="subcellular location">
    <subcellularLocation>
        <location evidence="1">Cell membrane</location>
        <topology evidence="1">Multi-pass membrane protein</topology>
    </subcellularLocation>
</comment>
<evidence type="ECO:0000256" key="4">
    <source>
        <dbReference type="ARBA" id="ARBA00022516"/>
    </source>
</evidence>
<comment type="caution">
    <text evidence="20">The sequence shown here is derived from an EMBL/GenBank/DDBJ whole genome shotgun (WGS) entry which is preliminary data.</text>
</comment>
<feature type="binding site" evidence="16">
    <location>
        <position position="76"/>
    </location>
    <ligand>
        <name>substrate</name>
    </ligand>
</feature>
<keyword evidence="9 17" id="KW-0067">ATP-binding</keyword>
<dbReference type="InterPro" id="IPR000829">
    <property type="entry name" value="DAGK"/>
</dbReference>
<evidence type="ECO:0000256" key="9">
    <source>
        <dbReference type="ARBA" id="ARBA00022840"/>
    </source>
</evidence>
<sequence>MDLELREKFKKRGWKRFLHSFGNSWDGLRYAYRYEQSMTIHAMTVILVISLGIICQISRLEWIICIFLLGIIAATELINTSLEAVIDLICPHIHPLAKIGKDTASAAVFVYSIVSFIVWCLIFIPKLIPMVTSWLM</sequence>
<keyword evidence="11" id="KW-0443">Lipid metabolism</keyword>
<evidence type="ECO:0000256" key="18">
    <source>
        <dbReference type="PIRSR" id="PIRSR600829-4"/>
    </source>
</evidence>
<dbReference type="Gene3D" id="1.10.287.3610">
    <property type="match status" value="1"/>
</dbReference>
<dbReference type="GO" id="GO:0005886">
    <property type="term" value="C:plasma membrane"/>
    <property type="evidence" value="ECO:0007669"/>
    <property type="project" value="UniProtKB-SubCell"/>
</dbReference>
<organism evidence="20 21">
    <name type="scientific">Candidatus Fimihabitans intestinipullorum</name>
    <dbReference type="NCBI Taxonomy" id="2840820"/>
    <lineage>
        <taxon>Bacteria</taxon>
        <taxon>Bacillati</taxon>
        <taxon>Mycoplasmatota</taxon>
        <taxon>Mycoplasmatota incertae sedis</taxon>
        <taxon>Candidatus Fimihabitans</taxon>
    </lineage>
</organism>
<keyword evidence="3" id="KW-1003">Cell membrane</keyword>
<evidence type="ECO:0000256" key="3">
    <source>
        <dbReference type="ARBA" id="ARBA00022475"/>
    </source>
</evidence>
<feature type="transmembrane region" description="Helical" evidence="19">
    <location>
        <begin position="106"/>
        <end position="128"/>
    </location>
</feature>
<evidence type="ECO:0000256" key="5">
    <source>
        <dbReference type="ARBA" id="ARBA00022679"/>
    </source>
</evidence>
<feature type="binding site" evidence="17">
    <location>
        <position position="35"/>
    </location>
    <ligand>
        <name>ATP</name>
        <dbReference type="ChEBI" id="CHEBI:30616"/>
    </ligand>
</feature>
<keyword evidence="12 19" id="KW-0472">Membrane</keyword>
<comment type="cofactor">
    <cofactor evidence="18">
        <name>Mg(2+)</name>
        <dbReference type="ChEBI" id="CHEBI:18420"/>
    </cofactor>
    <text evidence="18">Mn(2+), Zn(2+), Cd(2+) and Co(2+) support activity to lesser extents.</text>
</comment>
<dbReference type="CDD" id="cd14265">
    <property type="entry name" value="UDPK_IM_like"/>
    <property type="match status" value="1"/>
</dbReference>
<evidence type="ECO:0000256" key="19">
    <source>
        <dbReference type="SAM" id="Phobius"/>
    </source>
</evidence>
<dbReference type="GO" id="GO:0005524">
    <property type="term" value="F:ATP binding"/>
    <property type="evidence" value="ECO:0007669"/>
    <property type="project" value="UniProtKB-KW"/>
</dbReference>
<evidence type="ECO:0000256" key="1">
    <source>
        <dbReference type="ARBA" id="ARBA00004651"/>
    </source>
</evidence>
<keyword evidence="13" id="KW-0594">Phospholipid biosynthesis</keyword>
<dbReference type="AlphaFoldDB" id="A0A9D1L3Y0"/>
<feature type="transmembrane region" description="Helical" evidence="19">
    <location>
        <begin position="38"/>
        <end position="55"/>
    </location>
</feature>
<keyword evidence="4" id="KW-0444">Lipid biosynthesis</keyword>
<evidence type="ECO:0000256" key="7">
    <source>
        <dbReference type="ARBA" id="ARBA00022741"/>
    </source>
</evidence>
<feature type="binding site" evidence="17">
    <location>
        <position position="16"/>
    </location>
    <ligand>
        <name>ATP</name>
        <dbReference type="ChEBI" id="CHEBI:30616"/>
    </ligand>
</feature>
<feature type="binding site" evidence="17">
    <location>
        <position position="83"/>
    </location>
    <ligand>
        <name>ATP</name>
        <dbReference type="ChEBI" id="CHEBI:30616"/>
    </ligand>
</feature>
<feature type="active site" description="Proton acceptor" evidence="15">
    <location>
        <position position="76"/>
    </location>
</feature>
<dbReference type="InterPro" id="IPR033717">
    <property type="entry name" value="UDPK"/>
</dbReference>
<keyword evidence="7 17" id="KW-0547">Nucleotide-binding</keyword>
<dbReference type="GO" id="GO:0016301">
    <property type="term" value="F:kinase activity"/>
    <property type="evidence" value="ECO:0007669"/>
    <property type="project" value="UniProtKB-KW"/>
</dbReference>
<reference evidence="20" key="2">
    <citation type="journal article" date="2021" name="PeerJ">
        <title>Extensive microbial diversity within the chicken gut microbiome revealed by metagenomics and culture.</title>
        <authorList>
            <person name="Gilroy R."/>
            <person name="Ravi A."/>
            <person name="Getino M."/>
            <person name="Pursley I."/>
            <person name="Horton D.L."/>
            <person name="Alikhan N.F."/>
            <person name="Baker D."/>
            <person name="Gharbi K."/>
            <person name="Hall N."/>
            <person name="Watson M."/>
            <person name="Adriaenssens E.M."/>
            <person name="Foster-Nyarko E."/>
            <person name="Jarju S."/>
            <person name="Secka A."/>
            <person name="Antonio M."/>
            <person name="Oren A."/>
            <person name="Chaudhuri R.R."/>
            <person name="La Ragione R."/>
            <person name="Hildebrand F."/>
            <person name="Pallen M.J."/>
        </authorList>
    </citation>
    <scope>NUCLEOTIDE SEQUENCE</scope>
    <source>
        <strain evidence="20">CHK197-8231</strain>
    </source>
</reference>
<dbReference type="PANTHER" id="PTHR34299:SF1">
    <property type="entry name" value="DIACYLGLYCEROL KINASE"/>
    <property type="match status" value="1"/>
</dbReference>
<keyword evidence="8 20" id="KW-0418">Kinase</keyword>
<comment type="similarity">
    <text evidence="2">Belongs to the bacterial diacylglycerol kinase family.</text>
</comment>
<evidence type="ECO:0000256" key="16">
    <source>
        <dbReference type="PIRSR" id="PIRSR600829-2"/>
    </source>
</evidence>
<evidence type="ECO:0000256" key="12">
    <source>
        <dbReference type="ARBA" id="ARBA00023136"/>
    </source>
</evidence>
<evidence type="ECO:0000256" key="14">
    <source>
        <dbReference type="ARBA" id="ARBA00023264"/>
    </source>
</evidence>
<feature type="binding site" evidence="18">
    <location>
        <position position="83"/>
    </location>
    <ligand>
        <name>a divalent metal cation</name>
        <dbReference type="ChEBI" id="CHEBI:60240"/>
    </ligand>
</feature>
<name>A0A9D1L3Y0_9BACT</name>
<dbReference type="PANTHER" id="PTHR34299">
    <property type="entry name" value="DIACYLGLYCEROL KINASE"/>
    <property type="match status" value="1"/>
</dbReference>
<evidence type="ECO:0000256" key="2">
    <source>
        <dbReference type="ARBA" id="ARBA00005967"/>
    </source>
</evidence>
<evidence type="ECO:0000313" key="21">
    <source>
        <dbReference type="Proteomes" id="UP000824087"/>
    </source>
</evidence>